<protein>
    <submittedName>
        <fullName evidence="2">Uncharacterized protein</fullName>
    </submittedName>
</protein>
<reference evidence="2 3" key="2">
    <citation type="journal article" date="2013" name="Genome Announc.">
        <title>Genome Sequence of Growth-Improving Paenibacillus mucilaginosus Strain KNP414.</title>
        <authorList>
            <person name="Lu J.J."/>
            <person name="Wang J.F."/>
            <person name="Hu X.F."/>
        </authorList>
    </citation>
    <scope>NUCLEOTIDE SEQUENCE [LARGE SCALE GENOMIC DNA]</scope>
    <source>
        <strain evidence="2 3">KNP414</strain>
    </source>
</reference>
<proteinExistence type="predicted"/>
<evidence type="ECO:0000313" key="2">
    <source>
        <dbReference type="EMBL" id="AEI40231.1"/>
    </source>
</evidence>
<feature type="transmembrane region" description="Helical" evidence="1">
    <location>
        <begin position="42"/>
        <end position="63"/>
    </location>
</feature>
<name>F8FPK7_PAEMK</name>
<sequence>MMNRSGRHIQACRDRCRAYTVRPLCVQEAGLMREGSALRGTVIGILFTLPIWALIIWGISRWIG</sequence>
<keyword evidence="1" id="KW-1133">Transmembrane helix</keyword>
<dbReference type="KEGG" id="pms:KNP414_01668"/>
<keyword evidence="1" id="KW-0472">Membrane</keyword>
<organism evidence="2 3">
    <name type="scientific">Paenibacillus mucilaginosus (strain KNP414)</name>
    <dbReference type="NCBI Taxonomy" id="1036673"/>
    <lineage>
        <taxon>Bacteria</taxon>
        <taxon>Bacillati</taxon>
        <taxon>Bacillota</taxon>
        <taxon>Bacilli</taxon>
        <taxon>Bacillales</taxon>
        <taxon>Paenibacillaceae</taxon>
        <taxon>Paenibacillus</taxon>
    </lineage>
</organism>
<dbReference type="AlphaFoldDB" id="F8FPK7"/>
<accession>F8FPK7</accession>
<dbReference type="EMBL" id="CP002869">
    <property type="protein sequence ID" value="AEI40231.1"/>
    <property type="molecule type" value="Genomic_DNA"/>
</dbReference>
<dbReference type="HOGENOM" id="CLU_2863568_0_0_9"/>
<evidence type="ECO:0000313" key="3">
    <source>
        <dbReference type="Proteomes" id="UP000006620"/>
    </source>
</evidence>
<evidence type="ECO:0000256" key="1">
    <source>
        <dbReference type="SAM" id="Phobius"/>
    </source>
</evidence>
<reference evidence="3" key="1">
    <citation type="submission" date="2011-06" db="EMBL/GenBank/DDBJ databases">
        <title>Complete genome sequence of Paenibacillus mucilaginosus KNP414.</title>
        <authorList>
            <person name="Wang J."/>
            <person name="Hu S."/>
            <person name="Hu X."/>
            <person name="Zhang B."/>
            <person name="Dong D."/>
            <person name="Zhang S."/>
            <person name="Zhao K."/>
            <person name="Wu D."/>
        </authorList>
    </citation>
    <scope>NUCLEOTIDE SEQUENCE [LARGE SCALE GENOMIC DNA]</scope>
    <source>
        <strain evidence="3">KNP414</strain>
    </source>
</reference>
<gene>
    <name evidence="2" type="ordered locus">KNP414_01668</name>
</gene>
<dbReference type="Proteomes" id="UP000006620">
    <property type="component" value="Chromosome"/>
</dbReference>
<keyword evidence="1" id="KW-0812">Transmembrane</keyword>